<dbReference type="Proteomes" id="UP000032534">
    <property type="component" value="Unassembled WGS sequence"/>
</dbReference>
<dbReference type="EMBL" id="JTHP01000002">
    <property type="protein sequence ID" value="KJD47217.1"/>
    <property type="molecule type" value="Genomic_DNA"/>
</dbReference>
<dbReference type="AlphaFoldDB" id="A0A0D7XAK5"/>
<evidence type="ECO:0000313" key="1">
    <source>
        <dbReference type="EMBL" id="KJD47217.1"/>
    </source>
</evidence>
<dbReference type="OrthoDB" id="1905743at2"/>
<gene>
    <name evidence="1" type="ORF">QD47_01440</name>
</gene>
<protein>
    <submittedName>
        <fullName evidence="1">Uncharacterized protein</fullName>
    </submittedName>
</protein>
<proteinExistence type="predicted"/>
<sequence length="218" mass="25295">MLRKDYLLSMMEEMTSAVASVLGLRRENKHVEALKQLDDLLNKQFRLRSDLLRRLPPEQIIELFRLGPGIEADKLQQVARILEEEAAIYLETDRTDEGIRILIKSLHLYLYSDLNGATRDIQVLPERIACIVNLVREYELPADTSKLLAVHYEREDRLDEAADVWFGLAWEQPELLPEAEAFYNQLLDKTDAELQRGGLSRREVTEGLVEITQLHERK</sequence>
<dbReference type="Pfam" id="PF20092">
    <property type="entry name" value="DUF6483"/>
    <property type="match status" value="1"/>
</dbReference>
<dbReference type="RefSeq" id="WP_044644449.1">
    <property type="nucleotide sequence ID" value="NZ_JTHP01000002.1"/>
</dbReference>
<organism evidence="1 2">
    <name type="scientific">Paenibacillus terrae</name>
    <dbReference type="NCBI Taxonomy" id="159743"/>
    <lineage>
        <taxon>Bacteria</taxon>
        <taxon>Bacillati</taxon>
        <taxon>Bacillota</taxon>
        <taxon>Bacilli</taxon>
        <taxon>Bacillales</taxon>
        <taxon>Paenibacillaceae</taxon>
        <taxon>Paenibacillus</taxon>
    </lineage>
</organism>
<keyword evidence="2" id="KW-1185">Reference proteome</keyword>
<dbReference type="PATRIC" id="fig|159743.3.peg.323"/>
<name>A0A0D7XAK5_9BACL</name>
<evidence type="ECO:0000313" key="2">
    <source>
        <dbReference type="Proteomes" id="UP000032534"/>
    </source>
</evidence>
<dbReference type="InterPro" id="IPR045507">
    <property type="entry name" value="DUF6483"/>
</dbReference>
<comment type="caution">
    <text evidence="1">The sequence shown here is derived from an EMBL/GenBank/DDBJ whole genome shotgun (WGS) entry which is preliminary data.</text>
</comment>
<reference evidence="1 2" key="1">
    <citation type="submission" date="2014-11" db="EMBL/GenBank/DDBJ databases">
        <title>Draft Genome Sequences of Paenibacillus polymyxa NRRL B-30509 and Paenibacillus terrae NRRL B-30644, Strains from a Poultry Environment that Produce Tridecaptin A and Paenicidins.</title>
        <authorList>
            <person name="van Belkum M.J."/>
            <person name="Lohans C.T."/>
            <person name="Vederas J.C."/>
        </authorList>
    </citation>
    <scope>NUCLEOTIDE SEQUENCE [LARGE SCALE GENOMIC DNA]</scope>
    <source>
        <strain evidence="1 2">NRRL B-30644</strain>
    </source>
</reference>
<accession>A0A0D7XAK5</accession>